<dbReference type="EMBL" id="AVPT01000001">
    <property type="protein sequence ID" value="KGM57753.1"/>
    <property type="molecule type" value="Genomic_DNA"/>
</dbReference>
<keyword evidence="5 6" id="KW-0472">Membrane</keyword>
<keyword evidence="3 6" id="KW-0812">Transmembrane</keyword>
<name>A0A0A0F5V6_9GAMM</name>
<dbReference type="Proteomes" id="UP000029989">
    <property type="component" value="Unassembled WGS sequence"/>
</dbReference>
<keyword evidence="4 6" id="KW-1133">Transmembrane helix</keyword>
<dbReference type="eggNOG" id="COG0861">
    <property type="taxonomic scope" value="Bacteria"/>
</dbReference>
<evidence type="ECO:0000256" key="2">
    <source>
        <dbReference type="ARBA" id="ARBA00007511"/>
    </source>
</evidence>
<proteinExistence type="inferred from homology"/>
<evidence type="ECO:0000256" key="1">
    <source>
        <dbReference type="ARBA" id="ARBA00004141"/>
    </source>
</evidence>
<dbReference type="RefSeq" id="WP_036206386.1">
    <property type="nucleotide sequence ID" value="NZ_AVPT01000001.1"/>
</dbReference>
<evidence type="ECO:0000256" key="4">
    <source>
        <dbReference type="ARBA" id="ARBA00022989"/>
    </source>
</evidence>
<evidence type="ECO:0000313" key="7">
    <source>
        <dbReference type="EMBL" id="KGM57753.1"/>
    </source>
</evidence>
<comment type="subcellular location">
    <subcellularLocation>
        <location evidence="1">Membrane</location>
        <topology evidence="1">Multi-pass membrane protein</topology>
    </subcellularLocation>
</comment>
<evidence type="ECO:0000313" key="8">
    <source>
        <dbReference type="Proteomes" id="UP000029989"/>
    </source>
</evidence>
<feature type="transmembrane region" description="Helical" evidence="6">
    <location>
        <begin position="12"/>
        <end position="35"/>
    </location>
</feature>
<feature type="transmembrane region" description="Helical" evidence="6">
    <location>
        <begin position="120"/>
        <end position="148"/>
    </location>
</feature>
<gene>
    <name evidence="7" type="ORF">N799_00845</name>
</gene>
<accession>A0A0A0F5V6</accession>
<dbReference type="PANTHER" id="PTHR30238:SF4">
    <property type="entry name" value="SLL1022 PROTEIN"/>
    <property type="match status" value="1"/>
</dbReference>
<evidence type="ECO:0000256" key="6">
    <source>
        <dbReference type="SAM" id="Phobius"/>
    </source>
</evidence>
<protein>
    <submittedName>
        <fullName evidence="7">Membrane protein</fullName>
    </submittedName>
</protein>
<dbReference type="OrthoDB" id="9805314at2"/>
<dbReference type="AlphaFoldDB" id="A0A0A0F5V6"/>
<dbReference type="Pfam" id="PF03741">
    <property type="entry name" value="TerC"/>
    <property type="match status" value="1"/>
</dbReference>
<feature type="transmembrane region" description="Helical" evidence="6">
    <location>
        <begin position="154"/>
        <end position="172"/>
    </location>
</feature>
<sequence>MEALANPEIWVALATLTALELVLGIDNIIFISILASRLPAHQRDRARKLGILGAAVTRLGLLFMIAWIIGLTAPLFTVFGNAFSWRDLILIGGGLFLIGKATHEIHQKLEGASEHVPQGTAAASFMGVIAQIMVLDIVFSLDSIITAVGMVDERWVMVTAIVASIVFMLAFARPISEFVERHPTVKVLALSFLIMIGLVLIADGFDLHIPKGYVYAAMAFSVFVEMINLWIRRREARKTPPVKLHEKYVEAGDTGVSSDRA</sequence>
<comment type="caution">
    <text evidence="7">The sequence shown here is derived from an EMBL/GenBank/DDBJ whole genome shotgun (WGS) entry which is preliminary data.</text>
</comment>
<dbReference type="InterPro" id="IPR005496">
    <property type="entry name" value="Integral_membrane_TerC"/>
</dbReference>
<dbReference type="GO" id="GO:0016020">
    <property type="term" value="C:membrane"/>
    <property type="evidence" value="ECO:0007669"/>
    <property type="project" value="UniProtKB-SubCell"/>
</dbReference>
<dbReference type="PANTHER" id="PTHR30238">
    <property type="entry name" value="MEMBRANE BOUND PREDICTED REDOX MODULATOR"/>
    <property type="match status" value="1"/>
</dbReference>
<feature type="transmembrane region" description="Helical" evidence="6">
    <location>
        <begin position="213"/>
        <end position="231"/>
    </location>
</feature>
<evidence type="ECO:0000256" key="3">
    <source>
        <dbReference type="ARBA" id="ARBA00022692"/>
    </source>
</evidence>
<reference evidence="7 8" key="1">
    <citation type="journal article" date="2015" name="Stand. Genomic Sci.">
        <title>Genomic information of the arsenic-resistant bacterium Lysobacter arseniciresistens type strain ZS79(T) and comparison of Lysobacter draft genomes.</title>
        <authorList>
            <person name="Liu L."/>
            <person name="Zhang S."/>
            <person name="Luo M."/>
            <person name="Wang G."/>
        </authorList>
    </citation>
    <scope>NUCLEOTIDE SEQUENCE [LARGE SCALE GENOMIC DNA]</scope>
    <source>
        <strain evidence="7 8">ZS79</strain>
    </source>
</reference>
<dbReference type="STRING" id="913325.N799_00845"/>
<feature type="transmembrane region" description="Helical" evidence="6">
    <location>
        <begin position="56"/>
        <end position="76"/>
    </location>
</feature>
<evidence type="ECO:0000256" key="5">
    <source>
        <dbReference type="ARBA" id="ARBA00023136"/>
    </source>
</evidence>
<feature type="transmembrane region" description="Helical" evidence="6">
    <location>
        <begin position="82"/>
        <end position="99"/>
    </location>
</feature>
<comment type="similarity">
    <text evidence="2">Belongs to the TerC family.</text>
</comment>
<feature type="transmembrane region" description="Helical" evidence="6">
    <location>
        <begin position="184"/>
        <end position="201"/>
    </location>
</feature>
<organism evidence="7 8">
    <name type="scientific">Lysobacter arseniciresistens ZS79</name>
    <dbReference type="NCBI Taxonomy" id="913325"/>
    <lineage>
        <taxon>Bacteria</taxon>
        <taxon>Pseudomonadati</taxon>
        <taxon>Pseudomonadota</taxon>
        <taxon>Gammaproteobacteria</taxon>
        <taxon>Lysobacterales</taxon>
        <taxon>Lysobacteraceae</taxon>
        <taxon>Novilysobacter</taxon>
    </lineage>
</organism>
<keyword evidence="8" id="KW-1185">Reference proteome</keyword>